<protein>
    <submittedName>
        <fullName evidence="2">Uncharacterized protein</fullName>
    </submittedName>
</protein>
<keyword evidence="1" id="KW-0472">Membrane</keyword>
<keyword evidence="1" id="KW-1133">Transmembrane helix</keyword>
<keyword evidence="1" id="KW-0812">Transmembrane</keyword>
<name>Q075N5_9CRYP</name>
<organism evidence="2">
    <name type="scientific">Hanusia phi</name>
    <dbReference type="NCBI Taxonomy" id="3032"/>
    <lineage>
        <taxon>Eukaryota</taxon>
        <taxon>Cryptophyceae</taxon>
        <taxon>Pyrenomonadales</taxon>
        <taxon>Geminigeraceae</taxon>
        <taxon>Hanusia</taxon>
    </lineage>
</organism>
<feature type="transmembrane region" description="Helical" evidence="1">
    <location>
        <begin position="59"/>
        <end position="83"/>
    </location>
</feature>
<geneLocation type="nucleomorph" evidence="2"/>
<dbReference type="AlphaFoldDB" id="Q075N5"/>
<evidence type="ECO:0000256" key="1">
    <source>
        <dbReference type="SAM" id="Phobius"/>
    </source>
</evidence>
<sequence length="84" mass="9734">MESYSAWISSYFLLREEDGLDPLKEHLWSFRSSALLEQGCDLAPVGLLRRGARCVVSLWYLYVSPLRLGFFDFLSFLLFLSMFG</sequence>
<keyword evidence="2" id="KW-0542">Nucleomorph</keyword>
<accession>Q075N5</accession>
<dbReference type="EMBL" id="DQ228113">
    <property type="protein sequence ID" value="ABB55884.1"/>
    <property type="molecule type" value="Genomic_DNA"/>
</dbReference>
<evidence type="ECO:0000313" key="2">
    <source>
        <dbReference type="EMBL" id="ABB55884.1"/>
    </source>
</evidence>
<reference evidence="2" key="1">
    <citation type="submission" date="2005-10" db="EMBL/GenBank/DDBJ databases">
        <title>Insight into the diversity and evolution of the cryptomonad nucleomorph genome.</title>
        <authorList>
            <person name="Lane C.E."/>
            <person name="Khan H."/>
            <person name="MacKinnon M."/>
            <person name="Fong A."/>
            <person name="Theophilou S."/>
            <person name="Archibald J.M."/>
        </authorList>
    </citation>
    <scope>NUCLEOTIDE SEQUENCE</scope>
    <source>
        <strain evidence="2">CCMP325</strain>
    </source>
</reference>
<proteinExistence type="predicted"/>